<accession>A0A1H1HZF5</accession>
<dbReference type="STRING" id="37928.SAMN04489742_4843"/>
<dbReference type="EMBL" id="FNKH01000003">
    <property type="protein sequence ID" value="SDR30824.1"/>
    <property type="molecule type" value="Genomic_DNA"/>
</dbReference>
<feature type="compositionally biased region" description="Polar residues" evidence="1">
    <location>
        <begin position="1"/>
        <end position="12"/>
    </location>
</feature>
<protein>
    <submittedName>
        <fullName evidence="2">Uncharacterized protein</fullName>
    </submittedName>
</protein>
<keyword evidence="3" id="KW-1185">Reference proteome</keyword>
<dbReference type="KEGG" id="acry:AC20117_22475"/>
<name>A0A1H1HZF5_9MICC</name>
<evidence type="ECO:0000256" key="1">
    <source>
        <dbReference type="SAM" id="MobiDB-lite"/>
    </source>
</evidence>
<feature type="region of interest" description="Disordered" evidence="1">
    <location>
        <begin position="1"/>
        <end position="20"/>
    </location>
</feature>
<evidence type="ECO:0000313" key="3">
    <source>
        <dbReference type="Proteomes" id="UP000181917"/>
    </source>
</evidence>
<proteinExistence type="predicted"/>
<dbReference type="Proteomes" id="UP000181917">
    <property type="component" value="Unassembled WGS sequence"/>
</dbReference>
<dbReference type="AlphaFoldDB" id="A0A1H1HZF5"/>
<sequence length="110" mass="12180">MTQPAAVSTSGSLKKRGDTPTAIARFVNQKRLDDTMAIQKLSQGGRPSKGPRHTFVVKLDIARAEKLRAIMELLDTNAVEYLTPLVAEHVDSINLDELRNQEELPIQRSA</sequence>
<reference evidence="2 3" key="1">
    <citation type="submission" date="2016-10" db="EMBL/GenBank/DDBJ databases">
        <authorList>
            <person name="de Groot N.N."/>
        </authorList>
    </citation>
    <scope>NUCLEOTIDE SEQUENCE [LARGE SCALE GENOMIC DNA]</scope>
    <source>
        <strain evidence="2 3">DSM 20117</strain>
    </source>
</reference>
<evidence type="ECO:0000313" key="2">
    <source>
        <dbReference type="EMBL" id="SDR30824.1"/>
    </source>
</evidence>
<organism evidence="2 3">
    <name type="scientific">Crystallibacter crystallopoietes</name>
    <dbReference type="NCBI Taxonomy" id="37928"/>
    <lineage>
        <taxon>Bacteria</taxon>
        <taxon>Bacillati</taxon>
        <taxon>Actinomycetota</taxon>
        <taxon>Actinomycetes</taxon>
        <taxon>Micrococcales</taxon>
        <taxon>Micrococcaceae</taxon>
        <taxon>Crystallibacter</taxon>
    </lineage>
</organism>
<gene>
    <name evidence="2" type="ORF">SAMN04489742_4843</name>
</gene>